<evidence type="ECO:0000313" key="1">
    <source>
        <dbReference type="EMBL" id="CAD8815019.1"/>
    </source>
</evidence>
<organism evidence="1">
    <name type="scientific">Ostreococcus mediterraneus</name>
    <dbReference type="NCBI Taxonomy" id="1486918"/>
    <lineage>
        <taxon>Eukaryota</taxon>
        <taxon>Viridiplantae</taxon>
        <taxon>Chlorophyta</taxon>
        <taxon>Mamiellophyceae</taxon>
        <taxon>Mamiellales</taxon>
        <taxon>Bathycoccaceae</taxon>
        <taxon>Ostreococcus</taxon>
    </lineage>
</organism>
<dbReference type="AlphaFoldDB" id="A0A6T5ZFZ8"/>
<dbReference type="Gene3D" id="3.40.50.720">
    <property type="entry name" value="NAD(P)-binding Rossmann-like Domain"/>
    <property type="match status" value="1"/>
</dbReference>
<dbReference type="PANTHER" id="PTHR45458">
    <property type="entry name" value="SHORT-CHAIN DEHYDROGENASE/REDUCTASE SDR"/>
    <property type="match status" value="1"/>
</dbReference>
<dbReference type="GO" id="GO:0016616">
    <property type="term" value="F:oxidoreductase activity, acting on the CH-OH group of donors, NAD or NADP as acceptor"/>
    <property type="evidence" value="ECO:0007669"/>
    <property type="project" value="TreeGrafter"/>
</dbReference>
<dbReference type="InterPro" id="IPR036291">
    <property type="entry name" value="NAD(P)-bd_dom_sf"/>
</dbReference>
<dbReference type="SUPFAM" id="SSF51735">
    <property type="entry name" value="NAD(P)-binding Rossmann-fold domains"/>
    <property type="match status" value="1"/>
</dbReference>
<dbReference type="EMBL" id="HBFO01008676">
    <property type="protein sequence ID" value="CAD8815019.1"/>
    <property type="molecule type" value="Transcribed_RNA"/>
</dbReference>
<dbReference type="PANTHER" id="PTHR45458:SF1">
    <property type="entry name" value="SHORT CHAIN DEHYDROGENASE"/>
    <property type="match status" value="1"/>
</dbReference>
<protein>
    <recommendedName>
        <fullName evidence="2">C-factor</fullName>
    </recommendedName>
</protein>
<accession>A0A6T5ZFZ8</accession>
<dbReference type="CDD" id="cd05325">
    <property type="entry name" value="carb_red_sniffer_like_SDR_c"/>
    <property type="match status" value="1"/>
</dbReference>
<sequence length="254" mass="27015">MAASPYKAQDEISGRVVLVTGANRGIGLELCKLFLEKGNEVRAGCRVESDALAALARASNGRLTVSHVDVGDERSIAEFADGLKAAGVEHVDVVLNNAGVVGSDGYSKWDLQSTTQEEMIYVFKVNTCGPVLMVKYLHQLGLIGSGTADGSETLVGNVTSKVGSVDDNGSGQGYAYRASKSALNNCNRSMQIDLAPQGVHFALLHPGWVRTGMTEGRGLIDARESASGLIRVLEGAFGDCEHHWFDYKGDAIPW</sequence>
<gene>
    <name evidence="1" type="ORF">OMED0930_LOCUS6139</name>
</gene>
<dbReference type="Pfam" id="PF00106">
    <property type="entry name" value="adh_short"/>
    <property type="match status" value="1"/>
</dbReference>
<name>A0A6T5ZFZ8_9CHLO</name>
<dbReference type="PRINTS" id="PR00081">
    <property type="entry name" value="GDHRDH"/>
</dbReference>
<dbReference type="InterPro" id="IPR052184">
    <property type="entry name" value="SDR_enzymes"/>
</dbReference>
<proteinExistence type="predicted"/>
<dbReference type="InterPro" id="IPR002347">
    <property type="entry name" value="SDR_fam"/>
</dbReference>
<reference evidence="1" key="1">
    <citation type="submission" date="2021-01" db="EMBL/GenBank/DDBJ databases">
        <authorList>
            <person name="Corre E."/>
            <person name="Pelletier E."/>
            <person name="Niang G."/>
            <person name="Scheremetjew M."/>
            <person name="Finn R."/>
            <person name="Kale V."/>
            <person name="Holt S."/>
            <person name="Cochrane G."/>
            <person name="Meng A."/>
            <person name="Brown T."/>
            <person name="Cohen L."/>
        </authorList>
    </citation>
    <scope>NUCLEOTIDE SEQUENCE</scope>
    <source>
        <strain evidence="1">Clade-D-RCC1621</strain>
    </source>
</reference>
<evidence type="ECO:0008006" key="2">
    <source>
        <dbReference type="Google" id="ProtNLM"/>
    </source>
</evidence>